<reference evidence="2 3" key="1">
    <citation type="journal article" date="2018" name="Antonie Van Leeuwenhoek">
        <title>Larkinella terrae sp. nov., isolated from soil on Jeju Island, South Korea.</title>
        <authorList>
            <person name="Ten L.N."/>
            <person name="Jeon J."/>
            <person name="Park S.J."/>
            <person name="Park S."/>
            <person name="Lee S.Y."/>
            <person name="Kim M.K."/>
            <person name="Jung H.Y."/>
        </authorList>
    </citation>
    <scope>NUCLEOTIDE SEQUENCE [LARGE SCALE GENOMIC DNA]</scope>
    <source>
        <strain evidence="2 3">KCTC 52001</strain>
    </source>
</reference>
<dbReference type="OrthoDB" id="963414at2"/>
<sequence>MDTKSIVRFLLILVTTFYVVNWTFALLNRADSLLNLTGFLLIASWGLLLIDTKFFTTNPLKKYTHKNGNTPS</sequence>
<dbReference type="AlphaFoldDB" id="A0A7K0EEC9"/>
<organism evidence="2 3">
    <name type="scientific">Larkinella terrae</name>
    <dbReference type="NCBI Taxonomy" id="2025311"/>
    <lineage>
        <taxon>Bacteria</taxon>
        <taxon>Pseudomonadati</taxon>
        <taxon>Bacteroidota</taxon>
        <taxon>Cytophagia</taxon>
        <taxon>Cytophagales</taxon>
        <taxon>Spirosomataceae</taxon>
        <taxon>Larkinella</taxon>
    </lineage>
</organism>
<evidence type="ECO:0000313" key="2">
    <source>
        <dbReference type="EMBL" id="MRS59816.1"/>
    </source>
</evidence>
<keyword evidence="1" id="KW-0472">Membrane</keyword>
<keyword evidence="1" id="KW-1133">Transmembrane helix</keyword>
<protein>
    <submittedName>
        <fullName evidence="2">Uncharacterized protein</fullName>
    </submittedName>
</protein>
<accession>A0A7K0EEC9</accession>
<keyword evidence="3" id="KW-1185">Reference proteome</keyword>
<proteinExistence type="predicted"/>
<name>A0A7K0EEC9_9BACT</name>
<evidence type="ECO:0000313" key="3">
    <source>
        <dbReference type="Proteomes" id="UP000441754"/>
    </source>
</evidence>
<keyword evidence="1" id="KW-0812">Transmembrane</keyword>
<evidence type="ECO:0000256" key="1">
    <source>
        <dbReference type="SAM" id="Phobius"/>
    </source>
</evidence>
<comment type="caution">
    <text evidence="2">The sequence shown here is derived from an EMBL/GenBank/DDBJ whole genome shotgun (WGS) entry which is preliminary data.</text>
</comment>
<gene>
    <name evidence="2" type="ORF">GJJ30_00815</name>
</gene>
<dbReference type="RefSeq" id="WP_154172168.1">
    <property type="nucleotide sequence ID" value="NZ_WJXZ01000001.1"/>
</dbReference>
<feature type="transmembrane region" description="Helical" evidence="1">
    <location>
        <begin position="33"/>
        <end position="50"/>
    </location>
</feature>
<dbReference type="EMBL" id="WJXZ01000001">
    <property type="protein sequence ID" value="MRS59816.1"/>
    <property type="molecule type" value="Genomic_DNA"/>
</dbReference>
<feature type="transmembrane region" description="Helical" evidence="1">
    <location>
        <begin position="7"/>
        <end position="27"/>
    </location>
</feature>
<dbReference type="Proteomes" id="UP000441754">
    <property type="component" value="Unassembled WGS sequence"/>
</dbReference>